<evidence type="ECO:0000256" key="1">
    <source>
        <dbReference type="ARBA" id="ARBA00006914"/>
    </source>
</evidence>
<feature type="domain" description="AAA+ ATPase" evidence="4">
    <location>
        <begin position="264"/>
        <end position="400"/>
    </location>
</feature>
<dbReference type="InterPro" id="IPR027417">
    <property type="entry name" value="P-loop_NTPase"/>
</dbReference>
<protein>
    <recommendedName>
        <fullName evidence="4">AAA+ ATPase domain-containing protein</fullName>
    </recommendedName>
</protein>
<dbReference type="SMART" id="SM00382">
    <property type="entry name" value="AAA"/>
    <property type="match status" value="2"/>
</dbReference>
<sequence>MSNAIEYITATIKSKLKNMSKSFTSPTEQYQEIIILWSLRILLDLKGYTLMDISFGLYGNERALAAVGLENLLDKYDEDNELSKKKFRKILLKQNDKYLKKEIKYDGTLYKNIDKLAELIDLNPVEKHLLAFGVLLHSVRDLEGICDVLGDISSHSVVSVLATILGLEVPQVRQALSSEGLLNKTGLVRLSRDEHTNLEYQISILDEISDVLLDEEEADIMESLKRFFMPGRKANLVPQDFAHIQEDYDILVRYLNAAASKSLVGSNVLIYGPPGTGKSELVRTLARDLKYTLYEVTTVDGDEDAIMYQGRVDAYQLCQQVLKRKQDTIILFDEIEDVFIRDGSMERFGIRTSTDSKKGWFNMVLEENEVPAIWVSNVIHHIDEAILRRFDYVMELKTPPRKTRIKIISQHTEKLGVSESWVKKVSLNEDLAPGLIARAAKVVGELDLAEREEREQSLERVISNTLHAMGYDKNLSKGATSPLSYRPDVLNADFDLESLQDGLQKCGQGRFCIYGPPGTGKSEYARHISEVLDKPLILKRASDLLDPYVGVTEQQIARMFDQAMDEEGVLLLDEADSFLQDRSRASQSWQISQVNELLTQMERFEGVFLCSTNLMDNLDQASLRRFDLKIKFDFIKPEQGWELYKQVLADFGVHLEDDSLEQKVRALRGLTPGDFATVVRQNRFSKGALDCNSLLDGLKREIEFKEKGKFKNIGFVVD</sequence>
<dbReference type="Gene3D" id="3.40.50.300">
    <property type="entry name" value="P-loop containing nucleotide triphosphate hydrolases"/>
    <property type="match status" value="2"/>
</dbReference>
<keyword evidence="2" id="KW-0547">Nucleotide-binding</keyword>
<organism evidence="5">
    <name type="scientific">uncultured Thiotrichaceae bacterium</name>
    <dbReference type="NCBI Taxonomy" id="298394"/>
    <lineage>
        <taxon>Bacteria</taxon>
        <taxon>Pseudomonadati</taxon>
        <taxon>Pseudomonadota</taxon>
        <taxon>Gammaproteobacteria</taxon>
        <taxon>Thiotrichales</taxon>
        <taxon>Thiotrichaceae</taxon>
        <taxon>environmental samples</taxon>
    </lineage>
</organism>
<evidence type="ECO:0000313" key="5">
    <source>
        <dbReference type="EMBL" id="CAA6809720.1"/>
    </source>
</evidence>
<accession>A0A6S6T2M9</accession>
<evidence type="ECO:0000256" key="2">
    <source>
        <dbReference type="ARBA" id="ARBA00022741"/>
    </source>
</evidence>
<dbReference type="InterPro" id="IPR050221">
    <property type="entry name" value="26S_Proteasome_ATPase"/>
</dbReference>
<gene>
    <name evidence="5" type="ORF">HELGO_WM13182</name>
</gene>
<dbReference type="GO" id="GO:0016887">
    <property type="term" value="F:ATP hydrolysis activity"/>
    <property type="evidence" value="ECO:0007669"/>
    <property type="project" value="InterPro"/>
</dbReference>
<dbReference type="InterPro" id="IPR003959">
    <property type="entry name" value="ATPase_AAA_core"/>
</dbReference>
<dbReference type="AlphaFoldDB" id="A0A6S6T2M9"/>
<keyword evidence="3" id="KW-0067">ATP-binding</keyword>
<evidence type="ECO:0000259" key="4">
    <source>
        <dbReference type="SMART" id="SM00382"/>
    </source>
</evidence>
<dbReference type="CDD" id="cd19481">
    <property type="entry name" value="RecA-like_protease"/>
    <property type="match status" value="1"/>
</dbReference>
<reference evidence="5" key="1">
    <citation type="submission" date="2020-01" db="EMBL/GenBank/DDBJ databases">
        <authorList>
            <person name="Meier V. D."/>
            <person name="Meier V D."/>
        </authorList>
    </citation>
    <scope>NUCLEOTIDE SEQUENCE</scope>
    <source>
        <strain evidence="5">HLG_WM_MAG_07</strain>
    </source>
</reference>
<dbReference type="PANTHER" id="PTHR23073">
    <property type="entry name" value="26S PROTEASOME REGULATORY SUBUNIT"/>
    <property type="match status" value="1"/>
</dbReference>
<dbReference type="EMBL" id="CACVAY010000040">
    <property type="protein sequence ID" value="CAA6809720.1"/>
    <property type="molecule type" value="Genomic_DNA"/>
</dbReference>
<dbReference type="SUPFAM" id="SSF52540">
    <property type="entry name" value="P-loop containing nucleoside triphosphate hydrolases"/>
    <property type="match status" value="2"/>
</dbReference>
<feature type="domain" description="AAA+ ATPase" evidence="4">
    <location>
        <begin position="507"/>
        <end position="636"/>
    </location>
</feature>
<comment type="similarity">
    <text evidence="1">Belongs to the AAA ATPase family.</text>
</comment>
<name>A0A6S6T2M9_9GAMM</name>
<dbReference type="Pfam" id="PF00004">
    <property type="entry name" value="AAA"/>
    <property type="match status" value="2"/>
</dbReference>
<proteinExistence type="inferred from homology"/>
<evidence type="ECO:0000256" key="3">
    <source>
        <dbReference type="ARBA" id="ARBA00022840"/>
    </source>
</evidence>
<dbReference type="InterPro" id="IPR003593">
    <property type="entry name" value="AAA+_ATPase"/>
</dbReference>
<dbReference type="GO" id="GO:0005524">
    <property type="term" value="F:ATP binding"/>
    <property type="evidence" value="ECO:0007669"/>
    <property type="project" value="UniProtKB-KW"/>
</dbReference>